<dbReference type="PANTHER" id="PTHR38590:SF1">
    <property type="entry name" value="BLL0828 PROTEIN"/>
    <property type="match status" value="1"/>
</dbReference>
<dbReference type="GO" id="GO:0004519">
    <property type="term" value="F:endonuclease activity"/>
    <property type="evidence" value="ECO:0007669"/>
    <property type="project" value="UniProtKB-KW"/>
</dbReference>
<proteinExistence type="predicted"/>
<dbReference type="Pfam" id="PF04480">
    <property type="entry name" value="DUF559"/>
    <property type="match status" value="1"/>
</dbReference>
<dbReference type="SUPFAM" id="SSF52980">
    <property type="entry name" value="Restriction endonuclease-like"/>
    <property type="match status" value="1"/>
</dbReference>
<evidence type="ECO:0000313" key="3">
    <source>
        <dbReference type="Proteomes" id="UP000295543"/>
    </source>
</evidence>
<keyword evidence="2" id="KW-0540">Nuclease</keyword>
<protein>
    <submittedName>
        <fullName evidence="2">Endonuclease domain-containing protein</fullName>
    </submittedName>
</protein>
<keyword evidence="2" id="KW-0255">Endonuclease</keyword>
<dbReference type="Proteomes" id="UP000295543">
    <property type="component" value="Unassembled WGS sequence"/>
</dbReference>
<evidence type="ECO:0000313" key="2">
    <source>
        <dbReference type="EMBL" id="TDK30546.1"/>
    </source>
</evidence>
<organism evidence="2 3">
    <name type="scientific">Luteimonas terrae</name>
    <dbReference type="NCBI Taxonomy" id="1530191"/>
    <lineage>
        <taxon>Bacteria</taxon>
        <taxon>Pseudomonadati</taxon>
        <taxon>Pseudomonadota</taxon>
        <taxon>Gammaproteobacteria</taxon>
        <taxon>Lysobacterales</taxon>
        <taxon>Lysobacteraceae</taxon>
        <taxon>Luteimonas</taxon>
    </lineage>
</organism>
<dbReference type="Gene3D" id="3.40.960.10">
    <property type="entry name" value="VSR Endonuclease"/>
    <property type="match status" value="1"/>
</dbReference>
<dbReference type="RefSeq" id="WP_133393639.1">
    <property type="nucleotide sequence ID" value="NZ_SMTG01000004.1"/>
</dbReference>
<keyword evidence="3" id="KW-1185">Reference proteome</keyword>
<gene>
    <name evidence="2" type="ORF">E2F49_09220</name>
</gene>
<comment type="caution">
    <text evidence="2">The sequence shown here is derived from an EMBL/GenBank/DDBJ whole genome shotgun (WGS) entry which is preliminary data.</text>
</comment>
<dbReference type="InterPro" id="IPR007569">
    <property type="entry name" value="DUF559"/>
</dbReference>
<reference evidence="2 3" key="1">
    <citation type="submission" date="2019-03" db="EMBL/GenBank/DDBJ databases">
        <title>Luteimonas zhaokaii sp.nov., isolated from the rectal contents of Plateau pika in Yushu, Qinghai Province, China.</title>
        <authorList>
            <person name="Zhang G."/>
        </authorList>
    </citation>
    <scope>NUCLEOTIDE SEQUENCE [LARGE SCALE GENOMIC DNA]</scope>
    <source>
        <strain evidence="2 3">THG-MD21</strain>
    </source>
</reference>
<keyword evidence="2" id="KW-0378">Hydrolase</keyword>
<sequence length="123" mass="14271">MRTGQRQNLARRLRHAMTPAEIALWRHLRDRQRCGARFRRQHPVGPFIADFACLEPALVIEVDGGQHNGSRADASRDACLRRRGFHVLRFWNHDVLQNPEGVCSVIDGWLESRIAHIERSRDE</sequence>
<dbReference type="EMBL" id="SMTG01000004">
    <property type="protein sequence ID" value="TDK30546.1"/>
    <property type="molecule type" value="Genomic_DNA"/>
</dbReference>
<dbReference type="InterPro" id="IPR047216">
    <property type="entry name" value="Endonuclease_DUF559_bact"/>
</dbReference>
<accession>A0A4R5U7V1</accession>
<evidence type="ECO:0000259" key="1">
    <source>
        <dbReference type="Pfam" id="PF04480"/>
    </source>
</evidence>
<dbReference type="AlphaFoldDB" id="A0A4R5U7V1"/>
<feature type="domain" description="DUF559" evidence="1">
    <location>
        <begin position="6"/>
        <end position="106"/>
    </location>
</feature>
<dbReference type="InterPro" id="IPR011335">
    <property type="entry name" value="Restrct_endonuc-II-like"/>
</dbReference>
<dbReference type="PANTHER" id="PTHR38590">
    <property type="entry name" value="BLL0828 PROTEIN"/>
    <property type="match status" value="1"/>
</dbReference>
<dbReference type="CDD" id="cd01038">
    <property type="entry name" value="Endonuclease_DUF559"/>
    <property type="match status" value="1"/>
</dbReference>
<name>A0A4R5U7V1_9GAMM</name>
<dbReference type="OrthoDB" id="9798754at2"/>